<protein>
    <recommendedName>
        <fullName evidence="4">Lipoprotein</fullName>
    </recommendedName>
</protein>
<sequence>MRRIRGIGVAVMMSAVLLLFGCAGPAAERDSSHDSSRSDSSTTELQGEKLASSLSDYIDVLIETQPADIPMDESQKDMLERAKANGGTLSSGDYETAWSNFKQCMVQLGYATPTVIQYSNGIYVKPVTNVEGMSQEQIDKLSEDNSHCSFTYLNAVNAAYKLQVGNPSLEQNSYQAAVDCLRREQLIGASYTAEQLQDAFSRGMGHNDDSELDVSNPSVASCLAANGITVNDNTKAWKPFG</sequence>
<dbReference type="eggNOG" id="ENOG5033ZMP">
    <property type="taxonomic scope" value="Bacteria"/>
</dbReference>
<dbReference type="Proteomes" id="UP000029108">
    <property type="component" value="Unassembled WGS sequence"/>
</dbReference>
<organism evidence="2 3">
    <name type="scientific">Bifidobacterium biavatii DSM 23969</name>
    <dbReference type="NCBI Taxonomy" id="1437608"/>
    <lineage>
        <taxon>Bacteria</taxon>
        <taxon>Bacillati</taxon>
        <taxon>Actinomycetota</taxon>
        <taxon>Actinomycetes</taxon>
        <taxon>Bifidobacteriales</taxon>
        <taxon>Bifidobacteriaceae</taxon>
        <taxon>Bifidobacterium</taxon>
    </lineage>
</organism>
<dbReference type="EMBL" id="JGYN01000025">
    <property type="protein sequence ID" value="KFI49338.1"/>
    <property type="molecule type" value="Genomic_DNA"/>
</dbReference>
<keyword evidence="3" id="KW-1185">Reference proteome</keyword>
<evidence type="ECO:0000256" key="1">
    <source>
        <dbReference type="SAM" id="SignalP"/>
    </source>
</evidence>
<keyword evidence="1" id="KW-0732">Signal</keyword>
<comment type="caution">
    <text evidence="2">The sequence shown here is derived from an EMBL/GenBank/DDBJ whole genome shotgun (WGS) entry which is preliminary data.</text>
</comment>
<gene>
    <name evidence="2" type="ORF">BBIA_2119</name>
</gene>
<name>A0A086ZS38_9BIFI</name>
<evidence type="ECO:0000313" key="2">
    <source>
        <dbReference type="EMBL" id="KFI49338.1"/>
    </source>
</evidence>
<reference evidence="2 3" key="1">
    <citation type="submission" date="2014-03" db="EMBL/GenBank/DDBJ databases">
        <title>Genomics of Bifidobacteria.</title>
        <authorList>
            <person name="Ventura M."/>
            <person name="Milani C."/>
            <person name="Lugli G.A."/>
        </authorList>
    </citation>
    <scope>NUCLEOTIDE SEQUENCE [LARGE SCALE GENOMIC DNA]</scope>
    <source>
        <strain evidence="2 3">DSM 23969</strain>
    </source>
</reference>
<feature type="chain" id="PRO_5039669213" description="Lipoprotein" evidence="1">
    <location>
        <begin position="29"/>
        <end position="241"/>
    </location>
</feature>
<dbReference type="RefSeq" id="WP_033494865.1">
    <property type="nucleotide sequence ID" value="NZ_JDUU01000020.1"/>
</dbReference>
<proteinExistence type="predicted"/>
<accession>A0A086ZS38</accession>
<dbReference type="OrthoDB" id="3230671at2"/>
<feature type="signal peptide" evidence="1">
    <location>
        <begin position="1"/>
        <end position="28"/>
    </location>
</feature>
<dbReference type="AlphaFoldDB" id="A0A086ZS38"/>
<evidence type="ECO:0000313" key="3">
    <source>
        <dbReference type="Proteomes" id="UP000029108"/>
    </source>
</evidence>
<dbReference type="PROSITE" id="PS51257">
    <property type="entry name" value="PROKAR_LIPOPROTEIN"/>
    <property type="match status" value="1"/>
</dbReference>
<evidence type="ECO:0008006" key="4">
    <source>
        <dbReference type="Google" id="ProtNLM"/>
    </source>
</evidence>